<gene>
    <name evidence="1" type="ORF">CMESO_30</name>
</gene>
<dbReference type="EMBL" id="CP003680">
    <property type="protein sequence ID" value="AFP65233.1"/>
    <property type="molecule type" value="Genomic_DNA"/>
</dbReference>
<evidence type="ECO:0000313" key="1">
    <source>
        <dbReference type="EMBL" id="AFP65233.1"/>
    </source>
</evidence>
<name>J7G7H8_9CRYP</name>
<accession>J7G7H8</accession>
<geneLocation type="nucleomorph" evidence="1"/>
<reference evidence="1 2" key="1">
    <citation type="journal article" date="2012" name="Genome Biol. Evol.">
        <title>Nucleomorph genome sequence of the cryptophyte alga Chroomonas mesostigmatica CCMP1168 reveals lineage-specific gene loss and genome complexity.</title>
        <authorList>
            <person name="Moore C.E."/>
            <person name="Curtis B."/>
            <person name="Mills T."/>
            <person name="Tanifuji G."/>
            <person name="Archibald J.M."/>
        </authorList>
    </citation>
    <scope>NUCLEOTIDE SEQUENCE [LARGE SCALE GENOMIC DNA]</scope>
    <source>
        <strain evidence="1 2">CCMP1168</strain>
    </source>
</reference>
<protein>
    <submittedName>
        <fullName evidence="1">Uncharacterized protein</fullName>
    </submittedName>
</protein>
<dbReference type="AlphaFoldDB" id="J7G7H8"/>
<dbReference type="Proteomes" id="UP000243348">
    <property type="component" value="Nucleomorph 1"/>
</dbReference>
<proteinExistence type="predicted"/>
<evidence type="ECO:0000313" key="2">
    <source>
        <dbReference type="Proteomes" id="UP000243348"/>
    </source>
</evidence>
<keyword evidence="1" id="KW-0542">Nucleomorph</keyword>
<organism evidence="1 2">
    <name type="scientific">Chroomonas mesostigmatica CCMP1168</name>
    <dbReference type="NCBI Taxonomy" id="1195612"/>
    <lineage>
        <taxon>Eukaryota</taxon>
        <taxon>Cryptophyceae</taxon>
        <taxon>Pyrenomonadales</taxon>
        <taxon>Chroomonadaceae</taxon>
        <taxon>Chroomonas</taxon>
    </lineage>
</organism>
<sequence length="125" mass="15773">MRYKEKKYWTLKINETFNHYTYIKFFLNFSKKIFFFKIFKKLKKKWKKKRKIFTPDILLKKEFERGTLVFFKNNLIILYLRNFRYQIQILECISGKNIFNLSFKHSFFFFIETSTLMLRFHPFIN</sequence>